<feature type="compositionally biased region" description="Polar residues" evidence="5">
    <location>
        <begin position="161"/>
        <end position="174"/>
    </location>
</feature>
<feature type="compositionally biased region" description="Polar residues" evidence="5">
    <location>
        <begin position="272"/>
        <end position="296"/>
    </location>
</feature>
<feature type="compositionally biased region" description="Basic and acidic residues" evidence="5">
    <location>
        <begin position="73"/>
        <end position="102"/>
    </location>
</feature>
<dbReference type="Gene3D" id="3.30.40.10">
    <property type="entry name" value="Zinc/RING finger domain, C3HC4 (zinc finger)"/>
    <property type="match status" value="1"/>
</dbReference>
<dbReference type="Proteomes" id="UP000785200">
    <property type="component" value="Unassembled WGS sequence"/>
</dbReference>
<evidence type="ECO:0000256" key="3">
    <source>
        <dbReference type="ARBA" id="ARBA00022833"/>
    </source>
</evidence>
<dbReference type="OrthoDB" id="660555at2759"/>
<evidence type="ECO:0000259" key="6">
    <source>
        <dbReference type="PROSITE" id="PS50178"/>
    </source>
</evidence>
<dbReference type="InterPro" id="IPR011011">
    <property type="entry name" value="Znf_FYVE_PHD"/>
</dbReference>
<evidence type="ECO:0000313" key="7">
    <source>
        <dbReference type="EMBL" id="KAG0650770.1"/>
    </source>
</evidence>
<keyword evidence="3" id="KW-0862">Zinc</keyword>
<feature type="compositionally biased region" description="Basic and acidic residues" evidence="5">
    <location>
        <begin position="242"/>
        <end position="251"/>
    </location>
</feature>
<dbReference type="PROSITE" id="PS50178">
    <property type="entry name" value="ZF_FYVE"/>
    <property type="match status" value="1"/>
</dbReference>
<feature type="compositionally biased region" description="Polar residues" evidence="5">
    <location>
        <begin position="255"/>
        <end position="265"/>
    </location>
</feature>
<gene>
    <name evidence="7" type="ORF">D0Z07_2490</name>
</gene>
<feature type="region of interest" description="Disordered" evidence="5">
    <location>
        <begin position="359"/>
        <end position="379"/>
    </location>
</feature>
<sequence length="544" mass="59458">MSTPEHAAVAASAAQPDSSHDLLGLGDLSSSREGHASEQSEVRRHNRHISDTSSVYFDTVDSAEPPFGIPDETEARDQSDSRLEEDSVRTKGKETSRTESDQRNAGSGISAMSQSSSGVFLEGGVHDVQSTTAESDRTEHPGQPKPTNEIHNMESQKPEVQDNTSPSSTFFGDSTRTRMPATRVPSFGAPVNIEEDRRNWERIQEIAGPSRGRNNSVPGGPPSRPDFAAHAPQRVTQKRKSISGDHTRGLDGSRPSGSEGYSGNSRPPPYSESFSPARNNSQASLARQNDPQSNQEVVLPRWQPDAEVTFCPICATQFSFFVRKHHCRKCGRVVCNACSPHRITIPYQFIVQPPKENGTLNDTSSHARPPLDPARVGSSSAFDGLGGGERVRLCNPCVPDPNTAPPQTPQFANHAQRIPGIAHSRSASSTNTYTTSPPPIFSSSNPSLSLSEFLQNRPCPAAESVKTRIPLDPQYPEPCQLGYLELSLRPDPLEVEVLFPTFHALNIRPHHYLEFHDRSVSQKKMNAQSVTESSPPVNFQTPKR</sequence>
<dbReference type="AlphaFoldDB" id="A0A9P6VNF9"/>
<dbReference type="InterPro" id="IPR052113">
    <property type="entry name" value="FYVE-type_Zinc_Finger"/>
</dbReference>
<evidence type="ECO:0000313" key="8">
    <source>
        <dbReference type="Proteomes" id="UP000785200"/>
    </source>
</evidence>
<evidence type="ECO:0000256" key="4">
    <source>
        <dbReference type="PROSITE-ProRule" id="PRU00091"/>
    </source>
</evidence>
<dbReference type="GO" id="GO:0008270">
    <property type="term" value="F:zinc ion binding"/>
    <property type="evidence" value="ECO:0007669"/>
    <property type="project" value="UniProtKB-KW"/>
</dbReference>
<feature type="region of interest" description="Disordered" evidence="5">
    <location>
        <begin position="1"/>
        <end position="296"/>
    </location>
</feature>
<feature type="region of interest" description="Disordered" evidence="5">
    <location>
        <begin position="523"/>
        <end position="544"/>
    </location>
</feature>
<accession>A0A9P6VNF9</accession>
<keyword evidence="1" id="KW-0479">Metal-binding</keyword>
<dbReference type="SMART" id="SM00064">
    <property type="entry name" value="FYVE"/>
    <property type="match status" value="1"/>
</dbReference>
<dbReference type="PANTHER" id="PTHR39490">
    <property type="entry name" value="ARRESTIN DOMAIN-CONTAINING PROTEIN D"/>
    <property type="match status" value="1"/>
</dbReference>
<dbReference type="Pfam" id="PF01363">
    <property type="entry name" value="FYVE"/>
    <property type="match status" value="1"/>
</dbReference>
<protein>
    <submittedName>
        <fullName evidence="7">Zinc finger fyve domain-containing 24</fullName>
    </submittedName>
</protein>
<evidence type="ECO:0000256" key="1">
    <source>
        <dbReference type="ARBA" id="ARBA00022723"/>
    </source>
</evidence>
<organism evidence="7 8">
    <name type="scientific">Hyphodiscus hymeniophilus</name>
    <dbReference type="NCBI Taxonomy" id="353542"/>
    <lineage>
        <taxon>Eukaryota</taxon>
        <taxon>Fungi</taxon>
        <taxon>Dikarya</taxon>
        <taxon>Ascomycota</taxon>
        <taxon>Pezizomycotina</taxon>
        <taxon>Leotiomycetes</taxon>
        <taxon>Helotiales</taxon>
        <taxon>Hyphodiscaceae</taxon>
        <taxon>Hyphodiscus</taxon>
    </lineage>
</organism>
<dbReference type="InterPro" id="IPR013083">
    <property type="entry name" value="Znf_RING/FYVE/PHD"/>
</dbReference>
<dbReference type="InterPro" id="IPR000306">
    <property type="entry name" value="Znf_FYVE"/>
</dbReference>
<comment type="caution">
    <text evidence="7">The sequence shown here is derived from an EMBL/GenBank/DDBJ whole genome shotgun (WGS) entry which is preliminary data.</text>
</comment>
<name>A0A9P6VNF9_9HELO</name>
<evidence type="ECO:0000256" key="2">
    <source>
        <dbReference type="ARBA" id="ARBA00022771"/>
    </source>
</evidence>
<keyword evidence="8" id="KW-1185">Reference proteome</keyword>
<feature type="region of interest" description="Disordered" evidence="5">
    <location>
        <begin position="425"/>
        <end position="446"/>
    </location>
</feature>
<feature type="domain" description="FYVE-type" evidence="6">
    <location>
        <begin position="305"/>
        <end position="402"/>
    </location>
</feature>
<reference evidence="7" key="1">
    <citation type="submission" date="2019-07" db="EMBL/GenBank/DDBJ databases">
        <title>Hyphodiscus hymeniophilus genome sequencing and assembly.</title>
        <authorList>
            <person name="Kramer G."/>
            <person name="Nodwell J."/>
        </authorList>
    </citation>
    <scope>NUCLEOTIDE SEQUENCE</scope>
    <source>
        <strain evidence="7">ATCC 34498</strain>
    </source>
</reference>
<dbReference type="InterPro" id="IPR017455">
    <property type="entry name" value="Znf_FYVE-rel"/>
</dbReference>
<proteinExistence type="predicted"/>
<dbReference type="PANTHER" id="PTHR39490:SF8">
    <property type="entry name" value="ZINC FINGER FYVE DOMAIN-CONTAINING PROTEIN 21"/>
    <property type="match status" value="1"/>
</dbReference>
<dbReference type="EMBL" id="VNKQ01000005">
    <property type="protein sequence ID" value="KAG0650770.1"/>
    <property type="molecule type" value="Genomic_DNA"/>
</dbReference>
<feature type="compositionally biased region" description="Basic and acidic residues" evidence="5">
    <location>
        <begin position="151"/>
        <end position="160"/>
    </location>
</feature>
<keyword evidence="2 4" id="KW-0863">Zinc-finger</keyword>
<feature type="compositionally biased region" description="Low complexity" evidence="5">
    <location>
        <begin position="106"/>
        <end position="118"/>
    </location>
</feature>
<feature type="compositionally biased region" description="Basic and acidic residues" evidence="5">
    <location>
        <begin position="30"/>
        <end position="43"/>
    </location>
</feature>
<feature type="compositionally biased region" description="Basic and acidic residues" evidence="5">
    <location>
        <begin position="194"/>
        <end position="204"/>
    </location>
</feature>
<evidence type="ECO:0000256" key="5">
    <source>
        <dbReference type="SAM" id="MobiDB-lite"/>
    </source>
</evidence>
<dbReference type="SUPFAM" id="SSF57903">
    <property type="entry name" value="FYVE/PHD zinc finger"/>
    <property type="match status" value="1"/>
</dbReference>